<dbReference type="Proteomes" id="UP000002051">
    <property type="component" value="Chromosome 5"/>
</dbReference>
<feature type="region of interest" description="Disordered" evidence="1">
    <location>
        <begin position="31"/>
        <end position="86"/>
    </location>
</feature>
<evidence type="ECO:0000313" key="7">
    <source>
        <dbReference type="Proteomes" id="UP000265566"/>
    </source>
</evidence>
<gene>
    <name evidence="5" type="primary">11425014</name>
    <name evidence="3" type="ordered locus">MTR_5g084330</name>
    <name evidence="4" type="ORF">MtrunA17_Chr5g0438411</name>
</gene>
<keyword evidence="2" id="KW-0732">Signal</keyword>
<protein>
    <submittedName>
        <fullName evidence="3">Leguminosin group485 secreted peptide</fullName>
    </submittedName>
    <submittedName>
        <fullName evidence="4">Putative glycine rich protein</fullName>
    </submittedName>
</protein>
<organism evidence="3 6">
    <name type="scientific">Medicago truncatula</name>
    <name type="common">Barrel medic</name>
    <name type="synonym">Medicago tribuloides</name>
    <dbReference type="NCBI Taxonomy" id="3880"/>
    <lineage>
        <taxon>Eukaryota</taxon>
        <taxon>Viridiplantae</taxon>
        <taxon>Streptophyta</taxon>
        <taxon>Embryophyta</taxon>
        <taxon>Tracheophyta</taxon>
        <taxon>Spermatophyta</taxon>
        <taxon>Magnoliopsida</taxon>
        <taxon>eudicotyledons</taxon>
        <taxon>Gunneridae</taxon>
        <taxon>Pentapetalae</taxon>
        <taxon>rosids</taxon>
        <taxon>fabids</taxon>
        <taxon>Fabales</taxon>
        <taxon>Fabaceae</taxon>
        <taxon>Papilionoideae</taxon>
        <taxon>50 kb inversion clade</taxon>
        <taxon>NPAAA clade</taxon>
        <taxon>Hologalegina</taxon>
        <taxon>IRL clade</taxon>
        <taxon>Trifolieae</taxon>
        <taxon>Medicago</taxon>
    </lineage>
</organism>
<proteinExistence type="predicted"/>
<reference evidence="4" key="5">
    <citation type="journal article" date="2018" name="Nat. Plants">
        <title>Whole-genome landscape of Medicago truncatula symbiotic genes.</title>
        <authorList>
            <person name="Pecrix Y."/>
            <person name="Gamas P."/>
            <person name="Carrere S."/>
        </authorList>
    </citation>
    <scope>NUCLEOTIDE SEQUENCE</scope>
    <source>
        <tissue evidence="4">Leaves</tissue>
    </source>
</reference>
<accession>G7KH64</accession>
<dbReference type="Pfam" id="PF07172">
    <property type="entry name" value="GRP"/>
    <property type="match status" value="1"/>
</dbReference>
<feature type="compositionally biased region" description="Gly residues" evidence="1">
    <location>
        <begin position="53"/>
        <end position="86"/>
    </location>
</feature>
<dbReference type="KEGG" id="mtr:11425014"/>
<dbReference type="InterPro" id="IPR010800">
    <property type="entry name" value="GRP"/>
</dbReference>
<evidence type="ECO:0000256" key="2">
    <source>
        <dbReference type="SAM" id="SignalP"/>
    </source>
</evidence>
<dbReference type="EnsemblPlants" id="AES99752">
    <property type="protein sequence ID" value="AES99752"/>
    <property type="gene ID" value="MTR_5g084330"/>
</dbReference>
<dbReference type="EMBL" id="CM001221">
    <property type="protein sequence ID" value="AES99752.1"/>
    <property type="molecule type" value="Genomic_DNA"/>
</dbReference>
<dbReference type="AlphaFoldDB" id="G7KH64"/>
<dbReference type="STRING" id="3880.G7KH64"/>
<dbReference type="Gramene" id="rna32777">
    <property type="protein sequence ID" value="RHN57255.1"/>
    <property type="gene ID" value="gene32777"/>
</dbReference>
<dbReference type="PaxDb" id="3880-AES99752"/>
<name>G7KH64_MEDTR</name>
<dbReference type="PANTHER" id="PTHR37389">
    <property type="entry name" value="NODULIN-24"/>
    <property type="match status" value="1"/>
</dbReference>
<dbReference type="OMA" id="AHEAQTH"/>
<dbReference type="EMBL" id="PSQE01000005">
    <property type="protein sequence ID" value="RHN57255.1"/>
    <property type="molecule type" value="Genomic_DNA"/>
</dbReference>
<dbReference type="eggNOG" id="ENOG502S5AC">
    <property type="taxonomic scope" value="Eukaryota"/>
</dbReference>
<reference evidence="3 6" key="1">
    <citation type="journal article" date="2011" name="Nature">
        <title>The Medicago genome provides insight into the evolution of rhizobial symbioses.</title>
        <authorList>
            <person name="Young N.D."/>
            <person name="Debelle F."/>
            <person name="Oldroyd G.E."/>
            <person name="Geurts R."/>
            <person name="Cannon S.B."/>
            <person name="Udvardi M.K."/>
            <person name="Benedito V.A."/>
            <person name="Mayer K.F."/>
            <person name="Gouzy J."/>
            <person name="Schoof H."/>
            <person name="Van de Peer Y."/>
            <person name="Proost S."/>
            <person name="Cook D.R."/>
            <person name="Meyers B.C."/>
            <person name="Spannagl M."/>
            <person name="Cheung F."/>
            <person name="De Mita S."/>
            <person name="Krishnakumar V."/>
            <person name="Gundlach H."/>
            <person name="Zhou S."/>
            <person name="Mudge J."/>
            <person name="Bharti A.K."/>
            <person name="Murray J.D."/>
            <person name="Naoumkina M.A."/>
            <person name="Rosen B."/>
            <person name="Silverstein K.A."/>
            <person name="Tang H."/>
            <person name="Rombauts S."/>
            <person name="Zhao P.X."/>
            <person name="Zhou P."/>
            <person name="Barbe V."/>
            <person name="Bardou P."/>
            <person name="Bechner M."/>
            <person name="Bellec A."/>
            <person name="Berger A."/>
            <person name="Berges H."/>
            <person name="Bidwell S."/>
            <person name="Bisseling T."/>
            <person name="Choisne N."/>
            <person name="Couloux A."/>
            <person name="Denny R."/>
            <person name="Deshpande S."/>
            <person name="Dai X."/>
            <person name="Doyle J.J."/>
            <person name="Dudez A.M."/>
            <person name="Farmer A.D."/>
            <person name="Fouteau S."/>
            <person name="Franken C."/>
            <person name="Gibelin C."/>
            <person name="Gish J."/>
            <person name="Goldstein S."/>
            <person name="Gonzalez A.J."/>
            <person name="Green P.J."/>
            <person name="Hallab A."/>
            <person name="Hartog M."/>
            <person name="Hua A."/>
            <person name="Humphray S.J."/>
            <person name="Jeong D.H."/>
            <person name="Jing Y."/>
            <person name="Jocker A."/>
            <person name="Kenton S.M."/>
            <person name="Kim D.J."/>
            <person name="Klee K."/>
            <person name="Lai H."/>
            <person name="Lang C."/>
            <person name="Lin S."/>
            <person name="Macmil S.L."/>
            <person name="Magdelenat G."/>
            <person name="Matthews L."/>
            <person name="McCorrison J."/>
            <person name="Monaghan E.L."/>
            <person name="Mun J.H."/>
            <person name="Najar F.Z."/>
            <person name="Nicholson C."/>
            <person name="Noirot C."/>
            <person name="O'Bleness M."/>
            <person name="Paule C.R."/>
            <person name="Poulain J."/>
            <person name="Prion F."/>
            <person name="Qin B."/>
            <person name="Qu C."/>
            <person name="Retzel E.F."/>
            <person name="Riddle C."/>
            <person name="Sallet E."/>
            <person name="Samain S."/>
            <person name="Samson N."/>
            <person name="Sanders I."/>
            <person name="Saurat O."/>
            <person name="Scarpelli C."/>
            <person name="Schiex T."/>
            <person name="Segurens B."/>
            <person name="Severin A.J."/>
            <person name="Sherrier D.J."/>
            <person name="Shi R."/>
            <person name="Sims S."/>
            <person name="Singer S.R."/>
            <person name="Sinharoy S."/>
            <person name="Sterck L."/>
            <person name="Viollet A."/>
            <person name="Wang B.B."/>
            <person name="Wang K."/>
            <person name="Wang M."/>
            <person name="Wang X."/>
            <person name="Warfsmann J."/>
            <person name="Weissenbach J."/>
            <person name="White D.D."/>
            <person name="White J.D."/>
            <person name="Wiley G.B."/>
            <person name="Wincker P."/>
            <person name="Xing Y."/>
            <person name="Yang L."/>
            <person name="Yao Z."/>
            <person name="Ying F."/>
            <person name="Zhai J."/>
            <person name="Zhou L."/>
            <person name="Zuber A."/>
            <person name="Denarie J."/>
            <person name="Dixon R.A."/>
            <person name="May G.D."/>
            <person name="Schwartz D.C."/>
            <person name="Rogers J."/>
            <person name="Quetier F."/>
            <person name="Town C.D."/>
            <person name="Roe B.A."/>
        </authorList>
    </citation>
    <scope>NUCLEOTIDE SEQUENCE [LARGE SCALE GENOMIC DNA]</scope>
    <source>
        <strain evidence="3">A17</strain>
        <strain evidence="5 6">cv. Jemalong A17</strain>
    </source>
</reference>
<feature type="signal peptide" evidence="2">
    <location>
        <begin position="1"/>
        <end position="25"/>
    </location>
</feature>
<evidence type="ECO:0000313" key="4">
    <source>
        <dbReference type="EMBL" id="RHN57255.1"/>
    </source>
</evidence>
<evidence type="ECO:0000313" key="6">
    <source>
        <dbReference type="Proteomes" id="UP000002051"/>
    </source>
</evidence>
<sequence>MDSKKAILILGLLAIILLISSEVSARDLTEASSNTQKEADDQTNELNDAKYGSYGGGYPGRGGGGNYGGGYPRNRGGYPGNRGGNYGGGYPGNRGGNYCRYGCCGDRYYGSCRKCCSYAGEAVAMQTENNTRN</sequence>
<evidence type="ECO:0000256" key="1">
    <source>
        <dbReference type="SAM" id="MobiDB-lite"/>
    </source>
</evidence>
<feature type="chain" id="PRO_5014573633" evidence="2">
    <location>
        <begin position="26"/>
        <end position="133"/>
    </location>
</feature>
<reference evidence="5" key="3">
    <citation type="submission" date="2015-04" db="UniProtKB">
        <authorList>
            <consortium name="EnsemblPlants"/>
        </authorList>
    </citation>
    <scope>IDENTIFICATION</scope>
    <source>
        <strain evidence="5">cv. Jemalong A17</strain>
    </source>
</reference>
<dbReference type="PANTHER" id="PTHR37389:SF40">
    <property type="entry name" value="NODULIN-24"/>
    <property type="match status" value="1"/>
</dbReference>
<dbReference type="Proteomes" id="UP000265566">
    <property type="component" value="Chromosome 5"/>
</dbReference>
<reference evidence="7" key="4">
    <citation type="journal article" date="2018" name="Nat. Plants">
        <title>Whole-genome landscape of Medicago truncatula symbiotic genes.</title>
        <authorList>
            <person name="Pecrix Y."/>
            <person name="Staton S.E."/>
            <person name="Sallet E."/>
            <person name="Lelandais-Briere C."/>
            <person name="Moreau S."/>
            <person name="Carrere S."/>
            <person name="Blein T."/>
            <person name="Jardinaud M.F."/>
            <person name="Latrasse D."/>
            <person name="Zouine M."/>
            <person name="Zahm M."/>
            <person name="Kreplak J."/>
            <person name="Mayjonade B."/>
            <person name="Satge C."/>
            <person name="Perez M."/>
            <person name="Cauet S."/>
            <person name="Marande W."/>
            <person name="Chantry-Darmon C."/>
            <person name="Lopez-Roques C."/>
            <person name="Bouchez O."/>
            <person name="Berard A."/>
            <person name="Debelle F."/>
            <person name="Munos S."/>
            <person name="Bendahmane A."/>
            <person name="Berges H."/>
            <person name="Niebel A."/>
            <person name="Buitink J."/>
            <person name="Frugier F."/>
            <person name="Benhamed M."/>
            <person name="Crespi M."/>
            <person name="Gouzy J."/>
            <person name="Gamas P."/>
        </authorList>
    </citation>
    <scope>NUCLEOTIDE SEQUENCE [LARGE SCALE GENOMIC DNA]</scope>
    <source>
        <strain evidence="7">cv. Jemalong A17</strain>
    </source>
</reference>
<evidence type="ECO:0000313" key="3">
    <source>
        <dbReference type="EMBL" id="AES99752.1"/>
    </source>
</evidence>
<dbReference type="HOGENOM" id="CLU_105596_2_0_1"/>
<evidence type="ECO:0000313" key="5">
    <source>
        <dbReference type="EnsemblPlants" id="AES99752"/>
    </source>
</evidence>
<reference evidence="3 6" key="2">
    <citation type="journal article" date="2014" name="BMC Genomics">
        <title>An improved genome release (version Mt4.0) for the model legume Medicago truncatula.</title>
        <authorList>
            <person name="Tang H."/>
            <person name="Krishnakumar V."/>
            <person name="Bidwell S."/>
            <person name="Rosen B."/>
            <person name="Chan A."/>
            <person name="Zhou S."/>
            <person name="Gentzbittel L."/>
            <person name="Childs K.L."/>
            <person name="Yandell M."/>
            <person name="Gundlach H."/>
            <person name="Mayer K.F."/>
            <person name="Schwartz D.C."/>
            <person name="Town C.D."/>
        </authorList>
    </citation>
    <scope>GENOME REANNOTATION</scope>
    <source>
        <strain evidence="5 6">cv. Jemalong A17</strain>
    </source>
</reference>
<keyword evidence="6" id="KW-1185">Reference proteome</keyword>